<dbReference type="OrthoDB" id="9773765at2"/>
<dbReference type="RefSeq" id="WP_159432600.1">
    <property type="nucleotide sequence ID" value="NZ_FMYT01000005.1"/>
</dbReference>
<evidence type="ECO:0000256" key="4">
    <source>
        <dbReference type="ARBA" id="ARBA00023027"/>
    </source>
</evidence>
<sequence length="243" mass="27941">MKFYPINLNLKEKKVLIVGAGKVALRKFKQLLLTEAKIKIVSPEFNQGFESFLKRDSEQYNFQKRKFRNKDLLGCFLVFAATNNSELNQNITFLAREKNVLVNTVDNAEISNFTVPAIVNRGELLLTVSTGSSLPALSKNIRKKMESDFGIEYQLLLDIMSENRAKLIANIEDDKLRKNIFRKIAASDFLIKIRGIIDNYDPQILENGNYNLKKTEYLALKEEIKKEISYLIARAKNNQNLEL</sequence>
<dbReference type="UniPathway" id="UPA00262">
    <property type="reaction ID" value="UER00222"/>
</dbReference>
<reference evidence="8 9" key="1">
    <citation type="submission" date="2016-10" db="EMBL/GenBank/DDBJ databases">
        <authorList>
            <person name="de Groot N.N."/>
        </authorList>
    </citation>
    <scope>NUCLEOTIDE SEQUENCE [LARGE SCALE GENOMIC DNA]</scope>
    <source>
        <strain evidence="8 9">WG7</strain>
    </source>
</reference>
<name>A0A1G6L079_9FIRM</name>
<keyword evidence="3" id="KW-0560">Oxidoreductase</keyword>
<evidence type="ECO:0000313" key="7">
    <source>
        <dbReference type="EMBL" id="SDC36603.1"/>
    </source>
</evidence>
<proteinExistence type="predicted"/>
<dbReference type="Proteomes" id="UP000324896">
    <property type="component" value="Unassembled WGS sequence"/>
</dbReference>
<dbReference type="GO" id="GO:0019354">
    <property type="term" value="P:siroheme biosynthetic process"/>
    <property type="evidence" value="ECO:0007669"/>
    <property type="project" value="UniProtKB-UniPathway"/>
</dbReference>
<evidence type="ECO:0000313" key="8">
    <source>
        <dbReference type="EMBL" id="SDI22702.1"/>
    </source>
</evidence>
<organism evidence="7 10">
    <name type="scientific">Halanaerobium congolense</name>
    <dbReference type="NCBI Taxonomy" id="54121"/>
    <lineage>
        <taxon>Bacteria</taxon>
        <taxon>Bacillati</taxon>
        <taxon>Bacillota</taxon>
        <taxon>Clostridia</taxon>
        <taxon>Halanaerobiales</taxon>
        <taxon>Halanaerobiaceae</taxon>
        <taxon>Halanaerobium</taxon>
    </lineage>
</organism>
<dbReference type="InterPro" id="IPR042518">
    <property type="entry name" value="SirC_C"/>
</dbReference>
<evidence type="ECO:0000256" key="2">
    <source>
        <dbReference type="ARBA" id="ARBA00012400"/>
    </source>
</evidence>
<dbReference type="PANTHER" id="PTHR35330:SF1">
    <property type="entry name" value="SIROHEME BIOSYNTHESIS PROTEIN MET8"/>
    <property type="match status" value="1"/>
</dbReference>
<dbReference type="STRING" id="54121.SAMN04515653_101153"/>
<dbReference type="Gene3D" id="3.40.50.720">
    <property type="entry name" value="NAD(P)-binding Rossmann-like Domain"/>
    <property type="match status" value="1"/>
</dbReference>
<dbReference type="Pfam" id="PF13241">
    <property type="entry name" value="NAD_binding_7"/>
    <property type="match status" value="1"/>
</dbReference>
<evidence type="ECO:0000256" key="3">
    <source>
        <dbReference type="ARBA" id="ARBA00023002"/>
    </source>
</evidence>
<dbReference type="EMBL" id="FNEH01000003">
    <property type="protein sequence ID" value="SDI22702.1"/>
    <property type="molecule type" value="Genomic_DNA"/>
</dbReference>
<dbReference type="EMBL" id="FMYT01000005">
    <property type="protein sequence ID" value="SDC36603.1"/>
    <property type="molecule type" value="Genomic_DNA"/>
</dbReference>
<evidence type="ECO:0000313" key="9">
    <source>
        <dbReference type="Proteomes" id="UP000198945"/>
    </source>
</evidence>
<dbReference type="SUPFAM" id="SSF75615">
    <property type="entry name" value="Siroheme synthase middle domains-like"/>
    <property type="match status" value="1"/>
</dbReference>
<dbReference type="InterPro" id="IPR036291">
    <property type="entry name" value="NAD(P)-bd_dom_sf"/>
</dbReference>
<gene>
    <name evidence="7" type="ORF">SAMN04488597_10565</name>
    <name evidence="8" type="ORF">SAMN04515654_10386</name>
</gene>
<dbReference type="GO" id="GO:0004325">
    <property type="term" value="F:ferrochelatase activity"/>
    <property type="evidence" value="ECO:0007669"/>
    <property type="project" value="InterPro"/>
</dbReference>
<dbReference type="Gene3D" id="1.10.8.610">
    <property type="entry name" value="SirC, precorrin-2 dehydrogenase, C-terminal helical domain-like"/>
    <property type="match status" value="1"/>
</dbReference>
<dbReference type="PANTHER" id="PTHR35330">
    <property type="entry name" value="SIROHEME BIOSYNTHESIS PROTEIN MET8"/>
    <property type="match status" value="1"/>
</dbReference>
<dbReference type="InterPro" id="IPR028161">
    <property type="entry name" value="Met8-like"/>
</dbReference>
<keyword evidence="5" id="KW-0627">Porphyrin biosynthesis</keyword>
<evidence type="ECO:0000256" key="1">
    <source>
        <dbReference type="ARBA" id="ARBA00005010"/>
    </source>
</evidence>
<dbReference type="InterPro" id="IPR006367">
    <property type="entry name" value="Sirohaem_synthase_N"/>
</dbReference>
<dbReference type="NCBIfam" id="TIGR01470">
    <property type="entry name" value="cysG_Nterm"/>
    <property type="match status" value="1"/>
</dbReference>
<dbReference type="EC" id="1.3.1.76" evidence="2"/>
<evidence type="ECO:0000313" key="10">
    <source>
        <dbReference type="Proteomes" id="UP000324896"/>
    </source>
</evidence>
<keyword evidence="4" id="KW-0520">NAD</keyword>
<protein>
    <recommendedName>
        <fullName evidence="2">precorrin-2 dehydrogenase</fullName>
        <ecNumber evidence="2">1.3.1.76</ecNumber>
    </recommendedName>
</protein>
<comment type="pathway">
    <text evidence="1">Porphyrin-containing compound metabolism; siroheme biosynthesis; sirohydrochlorin from precorrin-2: step 1/1.</text>
</comment>
<evidence type="ECO:0000256" key="5">
    <source>
        <dbReference type="ARBA" id="ARBA00023244"/>
    </source>
</evidence>
<comment type="catalytic activity">
    <reaction evidence="6">
        <text>precorrin-2 + NAD(+) = sirohydrochlorin + NADH + 2 H(+)</text>
        <dbReference type="Rhea" id="RHEA:15613"/>
        <dbReference type="ChEBI" id="CHEBI:15378"/>
        <dbReference type="ChEBI" id="CHEBI:57540"/>
        <dbReference type="ChEBI" id="CHEBI:57945"/>
        <dbReference type="ChEBI" id="CHEBI:58351"/>
        <dbReference type="ChEBI" id="CHEBI:58827"/>
        <dbReference type="EC" id="1.3.1.76"/>
    </reaction>
</comment>
<reference evidence="7 10" key="2">
    <citation type="submission" date="2016-10" db="EMBL/GenBank/DDBJ databases">
        <authorList>
            <person name="Varghese N."/>
            <person name="Submissions S."/>
        </authorList>
    </citation>
    <scope>NUCLEOTIDE SEQUENCE [LARGE SCALE GENOMIC DNA]</scope>
    <source>
        <strain evidence="7 10">WG10</strain>
    </source>
</reference>
<accession>A0A1G6L079</accession>
<dbReference type="Proteomes" id="UP000198945">
    <property type="component" value="Unassembled WGS sequence"/>
</dbReference>
<dbReference type="AlphaFoldDB" id="A0A1G6L079"/>
<evidence type="ECO:0000256" key="6">
    <source>
        <dbReference type="ARBA" id="ARBA00047561"/>
    </source>
</evidence>
<dbReference type="GO" id="GO:0043115">
    <property type="term" value="F:precorrin-2 dehydrogenase activity"/>
    <property type="evidence" value="ECO:0007669"/>
    <property type="project" value="UniProtKB-EC"/>
</dbReference>
<dbReference type="SUPFAM" id="SSF51735">
    <property type="entry name" value="NAD(P)-binding Rossmann-fold domains"/>
    <property type="match status" value="1"/>
</dbReference>